<dbReference type="RefSeq" id="WP_338247940.1">
    <property type="nucleotide sequence ID" value="NZ_BSRI01000001.1"/>
</dbReference>
<name>A0ABQ6FJA1_9CHLR</name>
<gene>
    <name evidence="2" type="ORF">KDH_10830</name>
</gene>
<dbReference type="PANTHER" id="PTHR33164">
    <property type="entry name" value="TRANSCRIPTIONAL REGULATOR, MARR FAMILY"/>
    <property type="match status" value="1"/>
</dbReference>
<dbReference type="SMART" id="SM00347">
    <property type="entry name" value="HTH_MARR"/>
    <property type="match status" value="1"/>
</dbReference>
<accession>A0ABQ6FJA1</accession>
<evidence type="ECO:0000259" key="1">
    <source>
        <dbReference type="PROSITE" id="PS50995"/>
    </source>
</evidence>
<feature type="domain" description="HTH marR-type" evidence="1">
    <location>
        <begin position="16"/>
        <end position="152"/>
    </location>
</feature>
<dbReference type="Pfam" id="PF01047">
    <property type="entry name" value="MarR"/>
    <property type="match status" value="1"/>
</dbReference>
<evidence type="ECO:0000313" key="2">
    <source>
        <dbReference type="EMBL" id="GLV54235.1"/>
    </source>
</evidence>
<dbReference type="Proteomes" id="UP001344906">
    <property type="component" value="Unassembled WGS sequence"/>
</dbReference>
<dbReference type="EMBL" id="BSRI01000001">
    <property type="protein sequence ID" value="GLV54235.1"/>
    <property type="molecule type" value="Genomic_DNA"/>
</dbReference>
<dbReference type="InterPro" id="IPR036390">
    <property type="entry name" value="WH_DNA-bd_sf"/>
</dbReference>
<dbReference type="InterPro" id="IPR039422">
    <property type="entry name" value="MarR/SlyA-like"/>
</dbReference>
<dbReference type="PANTHER" id="PTHR33164:SF105">
    <property type="entry name" value="TRANSCRIPTIONAL REPRESSOR PROTEIN-RELATED"/>
    <property type="match status" value="1"/>
</dbReference>
<dbReference type="Gene3D" id="1.10.10.10">
    <property type="entry name" value="Winged helix-like DNA-binding domain superfamily/Winged helix DNA-binding domain"/>
    <property type="match status" value="1"/>
</dbReference>
<dbReference type="PROSITE" id="PS50995">
    <property type="entry name" value="HTH_MARR_2"/>
    <property type="match status" value="1"/>
</dbReference>
<sequence length="152" mass="17414">MADTQPTEDLRLHELLNCTGFNLRKATRSITQLYNTALAPTKLLITQFSILAILAAYNPCSIKLCSEELGMDPTTLSRNLRPLERRQLVQRSIDMEDQRAQVLELTAQGRQALQEAQPYWQAAQTQVISTMGEDNWQHLLFNLRLLAEMKDR</sequence>
<keyword evidence="3" id="KW-1185">Reference proteome</keyword>
<dbReference type="SUPFAM" id="SSF46785">
    <property type="entry name" value="Winged helix' DNA-binding domain"/>
    <property type="match status" value="1"/>
</dbReference>
<reference evidence="2 3" key="1">
    <citation type="submission" date="2023-02" db="EMBL/GenBank/DDBJ databases">
        <title>Dictyobacter halimunensis sp. nov., a new member of the class Ktedonobacteria from forest soil in a geothermal area.</title>
        <authorList>
            <person name="Rachmania M.K."/>
            <person name="Ningsih F."/>
            <person name="Sakai Y."/>
            <person name="Yabe S."/>
            <person name="Yokota A."/>
            <person name="Sjamsuridzal W."/>
        </authorList>
    </citation>
    <scope>NUCLEOTIDE SEQUENCE [LARGE SCALE GENOMIC DNA]</scope>
    <source>
        <strain evidence="2 3">S3.2.2.5</strain>
    </source>
</reference>
<dbReference type="InterPro" id="IPR000835">
    <property type="entry name" value="HTH_MarR-typ"/>
</dbReference>
<evidence type="ECO:0000313" key="3">
    <source>
        <dbReference type="Proteomes" id="UP001344906"/>
    </source>
</evidence>
<proteinExistence type="predicted"/>
<organism evidence="2 3">
    <name type="scientific">Dictyobacter halimunensis</name>
    <dbReference type="NCBI Taxonomy" id="3026934"/>
    <lineage>
        <taxon>Bacteria</taxon>
        <taxon>Bacillati</taxon>
        <taxon>Chloroflexota</taxon>
        <taxon>Ktedonobacteria</taxon>
        <taxon>Ktedonobacterales</taxon>
        <taxon>Dictyobacteraceae</taxon>
        <taxon>Dictyobacter</taxon>
    </lineage>
</organism>
<protein>
    <recommendedName>
        <fullName evidence="1">HTH marR-type domain-containing protein</fullName>
    </recommendedName>
</protein>
<comment type="caution">
    <text evidence="2">The sequence shown here is derived from an EMBL/GenBank/DDBJ whole genome shotgun (WGS) entry which is preliminary data.</text>
</comment>
<dbReference type="InterPro" id="IPR036388">
    <property type="entry name" value="WH-like_DNA-bd_sf"/>
</dbReference>